<evidence type="ECO:0008006" key="4">
    <source>
        <dbReference type="Google" id="ProtNLM"/>
    </source>
</evidence>
<keyword evidence="2" id="KW-1185">Reference proteome</keyword>
<dbReference type="WBParaSite" id="MBELARI_LOCUS18353">
    <property type="protein sequence ID" value="MBELARI_LOCUS18353"/>
    <property type="gene ID" value="MBELARI_LOCUS18353"/>
</dbReference>
<proteinExistence type="predicted"/>
<evidence type="ECO:0000256" key="1">
    <source>
        <dbReference type="SAM" id="MobiDB-lite"/>
    </source>
</evidence>
<dbReference type="InterPro" id="IPR013761">
    <property type="entry name" value="SAM/pointed_sf"/>
</dbReference>
<dbReference type="GO" id="GO:0005634">
    <property type="term" value="C:nucleus"/>
    <property type="evidence" value="ECO:0007669"/>
    <property type="project" value="TreeGrafter"/>
</dbReference>
<organism evidence="2 3">
    <name type="scientific">Mesorhabditis belari</name>
    <dbReference type="NCBI Taxonomy" id="2138241"/>
    <lineage>
        <taxon>Eukaryota</taxon>
        <taxon>Metazoa</taxon>
        <taxon>Ecdysozoa</taxon>
        <taxon>Nematoda</taxon>
        <taxon>Chromadorea</taxon>
        <taxon>Rhabditida</taxon>
        <taxon>Rhabditina</taxon>
        <taxon>Rhabditomorpha</taxon>
        <taxon>Rhabditoidea</taxon>
        <taxon>Rhabditidae</taxon>
        <taxon>Mesorhabditinae</taxon>
        <taxon>Mesorhabditis</taxon>
    </lineage>
</organism>
<dbReference type="InterPro" id="IPR039161">
    <property type="entry name" value="C19orf47-like"/>
</dbReference>
<evidence type="ECO:0000313" key="3">
    <source>
        <dbReference type="WBParaSite" id="MBELARI_LOCUS18353"/>
    </source>
</evidence>
<protein>
    <recommendedName>
        <fullName evidence="4">SAM domain-containing protein</fullName>
    </recommendedName>
</protein>
<dbReference type="AlphaFoldDB" id="A0AAF3EX69"/>
<evidence type="ECO:0000313" key="2">
    <source>
        <dbReference type="Proteomes" id="UP000887575"/>
    </source>
</evidence>
<sequence length="395" mass="44091">MWQAFFMEAGIPANIASRYAKAFEENRITKAMIGDLDKSTLAELGVKAVGDQIAILRRIKDGPSIQTTVKTLKVRVPITGPPQNHATSISSSSSSTEVMTASEARRGRPPPDRQEIYHIRMPTGATRKTQQILQRAAEMRNAGLLKRAHSGVRQGGRPVNPVSKDPSARRLALHNRFMEQEEVSSSTDNFSERLGTRGMYSDRVHGGRVMKREKPGEEKLLTRALHSAVTSMQSIEAGPRIQVRLPSNTPTYSKMKATISAPRSVMRMGIGASMIAKQRKQTGVSGVTIAKKASLVDRVKFKGNTTVKRSRPNVKIMYEEDDSEMTEGLGDQNEYGCQDVDEWQEENDEQSMDNEDEIDYDKLVDAQSLIEFECDPQPMLTNVIDDQWFCYNHAT</sequence>
<dbReference type="PANTHER" id="PTHR21359">
    <property type="entry name" value="DUF5577 DOMAIN-CONTAINING PROTEIN"/>
    <property type="match status" value="1"/>
</dbReference>
<dbReference type="Proteomes" id="UP000887575">
    <property type="component" value="Unassembled WGS sequence"/>
</dbReference>
<reference evidence="3" key="1">
    <citation type="submission" date="2024-02" db="UniProtKB">
        <authorList>
            <consortium name="WormBaseParasite"/>
        </authorList>
    </citation>
    <scope>IDENTIFICATION</scope>
</reference>
<feature type="region of interest" description="Disordered" evidence="1">
    <location>
        <begin position="77"/>
        <end position="115"/>
    </location>
</feature>
<accession>A0AAF3EX69</accession>
<name>A0AAF3EX69_9BILA</name>
<dbReference type="PANTHER" id="PTHR21359:SF1">
    <property type="entry name" value="DUF5577 DOMAIN-CONTAINING PROTEIN"/>
    <property type="match status" value="1"/>
</dbReference>
<dbReference type="Pfam" id="PF18017">
    <property type="entry name" value="SAM_4"/>
    <property type="match status" value="1"/>
</dbReference>
<dbReference type="SUPFAM" id="SSF47769">
    <property type="entry name" value="SAM/Pointed domain"/>
    <property type="match status" value="1"/>
</dbReference>
<dbReference type="Gene3D" id="1.10.150.50">
    <property type="entry name" value="Transcription Factor, Ets-1"/>
    <property type="match status" value="1"/>
</dbReference>
<feature type="compositionally biased region" description="Basic and acidic residues" evidence="1">
    <location>
        <begin position="103"/>
        <end position="115"/>
    </location>
</feature>